<feature type="transmembrane region" description="Helical" evidence="20">
    <location>
        <begin position="30"/>
        <end position="54"/>
    </location>
</feature>
<accession>A0A2T0WZB2</accession>
<dbReference type="InterPro" id="IPR055265">
    <property type="entry name" value="Photo_RC_L/M_CS"/>
</dbReference>
<name>A0A2T0WZB2_9RHOB</name>
<keyword evidence="22" id="KW-1185">Reference proteome</keyword>
<sequence length="285" mass="31818">MSTLSYERKYRVAGGGLLPGTPFDFWIGPFYVGFFGVTTLIFSIVGIGFILYAAAIGPTWNPWQITISPPPLSVGLGIAPLHEGGIWQIVTVCALGAFTSWALRQVEIARKLGMGYHIPFAFAAAILAYATLTVIRPMLLGGWGHGFPYGIFAHLDWVSNVGYQYLHFHYNPAHMIAVTLFFTTTLVLAMHGGVIQAVVNPPLGEHVKYGEHENQYFRDTIFYSIGPIGLHRLGWFLAINAGVWSAICILISGPFWVEGWPYWYDWYLQLPFWDELDLPGLSRVM</sequence>
<evidence type="ECO:0000256" key="8">
    <source>
        <dbReference type="ARBA" id="ARBA00022531"/>
    </source>
</evidence>
<evidence type="ECO:0000256" key="2">
    <source>
        <dbReference type="ARBA" id="ARBA00004548"/>
    </source>
</evidence>
<feature type="transmembrane region" description="Helical" evidence="20">
    <location>
        <begin position="233"/>
        <end position="257"/>
    </location>
</feature>
<dbReference type="PROSITE" id="PS00244">
    <property type="entry name" value="REACTION_CENTER"/>
    <property type="match status" value="1"/>
</dbReference>
<dbReference type="Proteomes" id="UP000238801">
    <property type="component" value="Unassembled WGS sequence"/>
</dbReference>
<dbReference type="GO" id="GO:0046872">
    <property type="term" value="F:metal ion binding"/>
    <property type="evidence" value="ECO:0007669"/>
    <property type="project" value="UniProtKB-KW"/>
</dbReference>
<dbReference type="OrthoDB" id="8555181at2"/>
<dbReference type="GO" id="GO:0042314">
    <property type="term" value="F:bacteriochlorophyll binding"/>
    <property type="evidence" value="ECO:0007669"/>
    <property type="project" value="UniProtKB-KW"/>
</dbReference>
<dbReference type="InterPro" id="IPR005871">
    <property type="entry name" value="Photo_RC_L"/>
</dbReference>
<dbReference type="GO" id="GO:0030077">
    <property type="term" value="C:plasma membrane light-harvesting complex"/>
    <property type="evidence" value="ECO:0007669"/>
    <property type="project" value="InterPro"/>
</dbReference>
<evidence type="ECO:0000256" key="3">
    <source>
        <dbReference type="ARBA" id="ARBA00008204"/>
    </source>
</evidence>
<evidence type="ECO:0000256" key="13">
    <source>
        <dbReference type="ARBA" id="ARBA00022982"/>
    </source>
</evidence>
<keyword evidence="17 20" id="KW-0472">Membrane</keyword>
<evidence type="ECO:0000256" key="7">
    <source>
        <dbReference type="ARBA" id="ARBA00022494"/>
    </source>
</evidence>
<proteinExistence type="inferred from homology"/>
<keyword evidence="13" id="KW-0249">Electron transport</keyword>
<comment type="caution">
    <text evidence="21">The sequence shown here is derived from an EMBL/GenBank/DDBJ whole genome shotgun (WGS) entry which is preliminary data.</text>
</comment>
<keyword evidence="6" id="KW-0674">Reaction center</keyword>
<keyword evidence="9 20" id="KW-0812">Transmembrane</keyword>
<dbReference type="GO" id="GO:0042717">
    <property type="term" value="C:plasma membrane-derived chromatophore membrane"/>
    <property type="evidence" value="ECO:0007669"/>
    <property type="project" value="UniProtKB-SubCell"/>
</dbReference>
<dbReference type="EMBL" id="PVTT01000003">
    <property type="protein sequence ID" value="PRY92046.1"/>
    <property type="molecule type" value="Genomic_DNA"/>
</dbReference>
<feature type="transmembrane region" description="Helical" evidence="20">
    <location>
        <begin position="175"/>
        <end position="199"/>
    </location>
</feature>
<dbReference type="Gene3D" id="1.20.85.10">
    <property type="entry name" value="Photosystem II protein D1-like"/>
    <property type="match status" value="2"/>
</dbReference>
<evidence type="ECO:0000256" key="10">
    <source>
        <dbReference type="ARBA" id="ARBA00022723"/>
    </source>
</evidence>
<evidence type="ECO:0000313" key="21">
    <source>
        <dbReference type="EMBL" id="PRY92046.1"/>
    </source>
</evidence>
<keyword evidence="10" id="KW-0479">Metal-binding</keyword>
<evidence type="ECO:0000256" key="11">
    <source>
        <dbReference type="ARBA" id="ARBA00022842"/>
    </source>
</evidence>
<organism evidence="21 22">
    <name type="scientific">Hasllibacter halocynthiae</name>
    <dbReference type="NCBI Taxonomy" id="595589"/>
    <lineage>
        <taxon>Bacteria</taxon>
        <taxon>Pseudomonadati</taxon>
        <taxon>Pseudomonadota</taxon>
        <taxon>Alphaproteobacteria</taxon>
        <taxon>Rhodobacterales</taxon>
        <taxon>Roseobacteraceae</taxon>
        <taxon>Hasllibacter</taxon>
    </lineage>
</organism>
<dbReference type="NCBIfam" id="TIGR01157">
    <property type="entry name" value="pufL"/>
    <property type="match status" value="1"/>
</dbReference>
<evidence type="ECO:0000256" key="14">
    <source>
        <dbReference type="ARBA" id="ARBA00022989"/>
    </source>
</evidence>
<comment type="similarity">
    <text evidence="3 19">Belongs to the reaction center PufL/M/PsbA/D family.</text>
</comment>
<dbReference type="PRINTS" id="PR00256">
    <property type="entry name" value="REACTNCENTRE"/>
</dbReference>
<keyword evidence="14 20" id="KW-1133">Transmembrane helix</keyword>
<keyword evidence="7" id="KW-0148">Chlorophyll</keyword>
<feature type="transmembrane region" description="Helical" evidence="20">
    <location>
        <begin position="85"/>
        <end position="103"/>
    </location>
</feature>
<evidence type="ECO:0000256" key="18">
    <source>
        <dbReference type="ARBA" id="ARBA00033393"/>
    </source>
</evidence>
<dbReference type="InterPro" id="IPR000484">
    <property type="entry name" value="Photo_RC_L/M"/>
</dbReference>
<dbReference type="RefSeq" id="WP_106161768.1">
    <property type="nucleotide sequence ID" value="NZ_PVTT01000003.1"/>
</dbReference>
<feature type="transmembrane region" description="Helical" evidence="20">
    <location>
        <begin position="115"/>
        <end position="135"/>
    </location>
</feature>
<dbReference type="Pfam" id="PF00124">
    <property type="entry name" value="Photo_RC"/>
    <property type="match status" value="1"/>
</dbReference>
<comment type="subcellular location">
    <subcellularLocation>
        <location evidence="2">Cellular chromatophore membrane</location>
        <topology evidence="2">Multi-pass membrane protein</topology>
    </subcellularLocation>
</comment>
<evidence type="ECO:0000256" key="17">
    <source>
        <dbReference type="ARBA" id="ARBA00023136"/>
    </source>
</evidence>
<evidence type="ECO:0000256" key="15">
    <source>
        <dbReference type="ARBA" id="ARBA00022991"/>
    </source>
</evidence>
<dbReference type="AlphaFoldDB" id="A0A2T0WZB2"/>
<keyword evidence="11" id="KW-0460">Magnesium</keyword>
<keyword evidence="12" id="KW-0076">Bacteriochlorophyll</keyword>
<dbReference type="InterPro" id="IPR036854">
    <property type="entry name" value="Photo_II_D1/D2_sf"/>
</dbReference>
<evidence type="ECO:0000256" key="12">
    <source>
        <dbReference type="ARBA" id="ARBA00022956"/>
    </source>
</evidence>
<keyword evidence="16" id="KW-0408">Iron</keyword>
<evidence type="ECO:0000256" key="20">
    <source>
        <dbReference type="SAM" id="Phobius"/>
    </source>
</evidence>
<dbReference type="SUPFAM" id="SSF81483">
    <property type="entry name" value="Bacterial photosystem II reaction centre, L and M subunits"/>
    <property type="match status" value="1"/>
</dbReference>
<gene>
    <name evidence="21" type="ORF">BCF33_2739</name>
</gene>
<keyword evidence="15" id="KW-0157">Chromophore</keyword>
<evidence type="ECO:0000256" key="5">
    <source>
        <dbReference type="ARBA" id="ARBA00022448"/>
    </source>
</evidence>
<comment type="function">
    <text evidence="1">The reaction center is a membrane-bound complex that mediates the initial photochemical event in the electron transfer process of photosynthesis.</text>
</comment>
<evidence type="ECO:0000313" key="22">
    <source>
        <dbReference type="Proteomes" id="UP000238801"/>
    </source>
</evidence>
<evidence type="ECO:0000256" key="16">
    <source>
        <dbReference type="ARBA" id="ARBA00023004"/>
    </source>
</evidence>
<evidence type="ECO:0000256" key="19">
    <source>
        <dbReference type="RuleBase" id="RU004331"/>
    </source>
</evidence>
<protein>
    <recommendedName>
        <fullName evidence="4">Reaction center protein L chain</fullName>
    </recommendedName>
    <alternativeName>
        <fullName evidence="18">Photosynthetic reaction center L subunit</fullName>
    </alternativeName>
</protein>
<keyword evidence="5" id="KW-0813">Transport</keyword>
<evidence type="ECO:0000256" key="9">
    <source>
        <dbReference type="ARBA" id="ARBA00022692"/>
    </source>
</evidence>
<reference evidence="21 22" key="1">
    <citation type="submission" date="2018-03" db="EMBL/GenBank/DDBJ databases">
        <title>Genomic Encyclopedia of Archaeal and Bacterial Type Strains, Phase II (KMG-II): from individual species to whole genera.</title>
        <authorList>
            <person name="Goeker M."/>
        </authorList>
    </citation>
    <scope>NUCLEOTIDE SEQUENCE [LARGE SCALE GENOMIC DNA]</scope>
    <source>
        <strain evidence="21 22">DSM 29318</strain>
    </source>
</reference>
<evidence type="ECO:0000256" key="4">
    <source>
        <dbReference type="ARBA" id="ARBA00021599"/>
    </source>
</evidence>
<keyword evidence="8" id="KW-0602">Photosynthesis</keyword>
<evidence type="ECO:0000256" key="6">
    <source>
        <dbReference type="ARBA" id="ARBA00022469"/>
    </source>
</evidence>
<dbReference type="GO" id="GO:0009772">
    <property type="term" value="P:photosynthetic electron transport in photosystem II"/>
    <property type="evidence" value="ECO:0007669"/>
    <property type="project" value="InterPro"/>
</dbReference>
<evidence type="ECO:0000256" key="1">
    <source>
        <dbReference type="ARBA" id="ARBA00002611"/>
    </source>
</evidence>